<keyword evidence="5" id="KW-1185">Reference proteome</keyword>
<evidence type="ECO:0000313" key="5">
    <source>
        <dbReference type="Proteomes" id="UP000318017"/>
    </source>
</evidence>
<dbReference type="RefSeq" id="WP_197355442.1">
    <property type="nucleotide sequence ID" value="NZ_CP036298.1"/>
</dbReference>
<dbReference type="Pfam" id="PF13407">
    <property type="entry name" value="Peripla_BP_4"/>
    <property type="match status" value="1"/>
</dbReference>
<evidence type="ECO:0000256" key="2">
    <source>
        <dbReference type="ARBA" id="ARBA00007639"/>
    </source>
</evidence>
<dbReference type="InterPro" id="IPR025997">
    <property type="entry name" value="SBP_2_dom"/>
</dbReference>
<dbReference type="GO" id="GO:0030246">
    <property type="term" value="F:carbohydrate binding"/>
    <property type="evidence" value="ECO:0007669"/>
    <property type="project" value="TreeGrafter"/>
</dbReference>
<sequence>MRPFQSIATLTAVALLFATVGCEPSGSSKSAATGGSGTKRIVLLNNTDSPFWDAARAGIAQAAEDLNLAEAGYSAGMDSNENAEQGQIEKLRQYGTQGDIAAVIISPVSATNPAIADELKNLHEKGIIIGCFDSDLDERFKSIREFYVGTDNISGGRVLGTAAKNLKPQGGSYVQFVGFDSQQNAVQRMDGFSMATEGWFTQKERKLDETDRGRARDNVRDVIDRYPELNVLAGIWSYNAPAIVDVVKEKGLRDRFAVVTFDAEQLAIQQMGEGMIDVMVVQNPFGMGYEAVRYAFAKLTGDETTVQEMFPNMGQPGGDVLDTGLKVVVPTSGSPLTAEMFDEFGSGVEFLSIGEFQEWLKEYNLTSS</sequence>
<name>A0A518GCE1_9BACT</name>
<dbReference type="KEGG" id="ahel:Q31a_45890"/>
<comment type="similarity">
    <text evidence="2">Belongs to the bacterial solute-binding protein 2 family.</text>
</comment>
<dbReference type="Gene3D" id="3.40.50.2300">
    <property type="match status" value="2"/>
</dbReference>
<reference evidence="4 5" key="1">
    <citation type="submission" date="2019-02" db="EMBL/GenBank/DDBJ databases">
        <title>Deep-cultivation of Planctomycetes and their phenomic and genomic characterization uncovers novel biology.</title>
        <authorList>
            <person name="Wiegand S."/>
            <person name="Jogler M."/>
            <person name="Boedeker C."/>
            <person name="Pinto D."/>
            <person name="Vollmers J."/>
            <person name="Rivas-Marin E."/>
            <person name="Kohn T."/>
            <person name="Peeters S.H."/>
            <person name="Heuer A."/>
            <person name="Rast P."/>
            <person name="Oberbeckmann S."/>
            <person name="Bunk B."/>
            <person name="Jeske O."/>
            <person name="Meyerdierks A."/>
            <person name="Storesund J.E."/>
            <person name="Kallscheuer N."/>
            <person name="Luecker S."/>
            <person name="Lage O.M."/>
            <person name="Pohl T."/>
            <person name="Merkel B.J."/>
            <person name="Hornburger P."/>
            <person name="Mueller R.-W."/>
            <person name="Bruemmer F."/>
            <person name="Labrenz M."/>
            <person name="Spormann A.M."/>
            <person name="Op den Camp H."/>
            <person name="Overmann J."/>
            <person name="Amann R."/>
            <person name="Jetten M.S.M."/>
            <person name="Mascher T."/>
            <person name="Medema M.H."/>
            <person name="Devos D.P."/>
            <person name="Kaster A.-K."/>
            <person name="Ovreas L."/>
            <person name="Rohde M."/>
            <person name="Galperin M.Y."/>
            <person name="Jogler C."/>
        </authorList>
    </citation>
    <scope>NUCLEOTIDE SEQUENCE [LARGE SCALE GENOMIC DNA]</scope>
    <source>
        <strain evidence="4 5">Q31a</strain>
    </source>
</reference>
<dbReference type="PROSITE" id="PS51257">
    <property type="entry name" value="PROKAR_LIPOPROTEIN"/>
    <property type="match status" value="1"/>
</dbReference>
<organism evidence="4 5">
    <name type="scientific">Aureliella helgolandensis</name>
    <dbReference type="NCBI Taxonomy" id="2527968"/>
    <lineage>
        <taxon>Bacteria</taxon>
        <taxon>Pseudomonadati</taxon>
        <taxon>Planctomycetota</taxon>
        <taxon>Planctomycetia</taxon>
        <taxon>Pirellulales</taxon>
        <taxon>Pirellulaceae</taxon>
        <taxon>Aureliella</taxon>
    </lineage>
</organism>
<feature type="domain" description="Periplasmic binding protein" evidence="3">
    <location>
        <begin position="42"/>
        <end position="302"/>
    </location>
</feature>
<dbReference type="PANTHER" id="PTHR30036">
    <property type="entry name" value="D-XYLOSE-BINDING PERIPLASMIC PROTEIN"/>
    <property type="match status" value="1"/>
</dbReference>
<protein>
    <submittedName>
        <fullName evidence="4">D-allose transporter subunit</fullName>
    </submittedName>
</protein>
<dbReference type="GO" id="GO:0030288">
    <property type="term" value="C:outer membrane-bounded periplasmic space"/>
    <property type="evidence" value="ECO:0007669"/>
    <property type="project" value="TreeGrafter"/>
</dbReference>
<evidence type="ECO:0000256" key="1">
    <source>
        <dbReference type="ARBA" id="ARBA00004196"/>
    </source>
</evidence>
<dbReference type="InterPro" id="IPR050555">
    <property type="entry name" value="Bact_Solute-Bind_Prot2"/>
</dbReference>
<dbReference type="PANTHER" id="PTHR30036:SF7">
    <property type="entry name" value="ABC TRANSPORTER PERIPLASMIC-BINDING PROTEIN YPHF"/>
    <property type="match status" value="1"/>
</dbReference>
<comment type="subcellular location">
    <subcellularLocation>
        <location evidence="1">Cell envelope</location>
    </subcellularLocation>
</comment>
<dbReference type="AlphaFoldDB" id="A0A518GCE1"/>
<dbReference type="InterPro" id="IPR028082">
    <property type="entry name" value="Peripla_BP_I"/>
</dbReference>
<evidence type="ECO:0000259" key="3">
    <source>
        <dbReference type="Pfam" id="PF13407"/>
    </source>
</evidence>
<gene>
    <name evidence="4" type="ORF">Q31a_45890</name>
</gene>
<dbReference type="Proteomes" id="UP000318017">
    <property type="component" value="Chromosome"/>
</dbReference>
<accession>A0A518GCE1</accession>
<dbReference type="SUPFAM" id="SSF53822">
    <property type="entry name" value="Periplasmic binding protein-like I"/>
    <property type="match status" value="1"/>
</dbReference>
<evidence type="ECO:0000313" key="4">
    <source>
        <dbReference type="EMBL" id="QDV26217.1"/>
    </source>
</evidence>
<dbReference type="EMBL" id="CP036298">
    <property type="protein sequence ID" value="QDV26217.1"/>
    <property type="molecule type" value="Genomic_DNA"/>
</dbReference>
<proteinExistence type="inferred from homology"/>